<dbReference type="GO" id="GO:0006465">
    <property type="term" value="P:signal peptide processing"/>
    <property type="evidence" value="ECO:0007669"/>
    <property type="project" value="InterPro"/>
</dbReference>
<dbReference type="PANTHER" id="PTHR43390">
    <property type="entry name" value="SIGNAL PEPTIDASE I"/>
    <property type="match status" value="1"/>
</dbReference>
<dbReference type="Pfam" id="PF10502">
    <property type="entry name" value="Peptidase_S26"/>
    <property type="match status" value="1"/>
</dbReference>
<dbReference type="RefSeq" id="WP_057896356.1">
    <property type="nucleotide sequence ID" value="NZ_AZEH01000039.1"/>
</dbReference>
<comment type="catalytic activity">
    <reaction evidence="1 6">
        <text>Cleavage of hydrophobic, N-terminal signal or leader sequences from secreted and periplasmic proteins.</text>
        <dbReference type="EC" id="3.4.21.89"/>
    </reaction>
</comment>
<dbReference type="PATRIC" id="fig|1423777.3.peg.1561"/>
<evidence type="ECO:0000259" key="7">
    <source>
        <dbReference type="Pfam" id="PF10502"/>
    </source>
</evidence>
<keyword evidence="9" id="KW-1185">Reference proteome</keyword>
<accession>A0A0R1M869</accession>
<evidence type="ECO:0000256" key="6">
    <source>
        <dbReference type="RuleBase" id="RU362042"/>
    </source>
</evidence>
<keyword evidence="4 6" id="KW-0378">Hydrolase</keyword>
<evidence type="ECO:0000313" key="8">
    <source>
        <dbReference type="EMBL" id="KRL04384.1"/>
    </source>
</evidence>
<evidence type="ECO:0000256" key="2">
    <source>
        <dbReference type="ARBA" id="ARBA00004401"/>
    </source>
</evidence>
<dbReference type="PROSITE" id="PS00760">
    <property type="entry name" value="SPASE_I_2"/>
    <property type="match status" value="1"/>
</dbReference>
<feature type="domain" description="Peptidase S26" evidence="7">
    <location>
        <begin position="8"/>
        <end position="183"/>
    </location>
</feature>
<dbReference type="InterPro" id="IPR019757">
    <property type="entry name" value="Pept_S26A_signal_pept_1_Lys-AS"/>
</dbReference>
<evidence type="ECO:0000256" key="5">
    <source>
        <dbReference type="PIRSR" id="PIRSR600223-1"/>
    </source>
</evidence>
<dbReference type="GO" id="GO:0009003">
    <property type="term" value="F:signal peptidase activity"/>
    <property type="evidence" value="ECO:0007669"/>
    <property type="project" value="UniProtKB-EC"/>
</dbReference>
<dbReference type="Proteomes" id="UP000051686">
    <property type="component" value="Unassembled WGS sequence"/>
</dbReference>
<dbReference type="InterPro" id="IPR019758">
    <property type="entry name" value="Pept_S26A_signal_pept_1_CS"/>
</dbReference>
<dbReference type="EC" id="3.4.21.89" evidence="3 6"/>
<dbReference type="PANTHER" id="PTHR43390:SF8">
    <property type="entry name" value="SIGNAL PEPTIDASE I"/>
    <property type="match status" value="1"/>
</dbReference>
<gene>
    <name evidence="8" type="ORF">FD46_GL001511</name>
</gene>
<evidence type="ECO:0000313" key="9">
    <source>
        <dbReference type="Proteomes" id="UP000051686"/>
    </source>
</evidence>
<dbReference type="PRINTS" id="PR00727">
    <property type="entry name" value="LEADERPTASE"/>
</dbReference>
<comment type="similarity">
    <text evidence="6">Belongs to the peptidase S26 family.</text>
</comment>
<dbReference type="EMBL" id="AZEH01000039">
    <property type="protein sequence ID" value="KRL04384.1"/>
    <property type="molecule type" value="Genomic_DNA"/>
</dbReference>
<evidence type="ECO:0000256" key="1">
    <source>
        <dbReference type="ARBA" id="ARBA00000677"/>
    </source>
</evidence>
<comment type="subcellular location">
    <subcellularLocation>
        <location evidence="2">Cell membrane</location>
        <topology evidence="2">Single-pass type II membrane protein</topology>
    </subcellularLocation>
    <subcellularLocation>
        <location evidence="6">Membrane</location>
        <topology evidence="6">Single-pass type II membrane protein</topology>
    </subcellularLocation>
</comment>
<organism evidence="8 9">
    <name type="scientific">Liquorilactobacillus oeni DSM 19972</name>
    <dbReference type="NCBI Taxonomy" id="1423777"/>
    <lineage>
        <taxon>Bacteria</taxon>
        <taxon>Bacillati</taxon>
        <taxon>Bacillota</taxon>
        <taxon>Bacilli</taxon>
        <taxon>Lactobacillales</taxon>
        <taxon>Lactobacillaceae</taxon>
        <taxon>Liquorilactobacillus</taxon>
    </lineage>
</organism>
<feature type="active site" evidence="5">
    <location>
        <position position="85"/>
    </location>
</feature>
<keyword evidence="6" id="KW-0645">Protease</keyword>
<dbReference type="InterPro" id="IPR036286">
    <property type="entry name" value="LexA/Signal_pep-like_sf"/>
</dbReference>
<comment type="caution">
    <text evidence="8">The sequence shown here is derived from an EMBL/GenBank/DDBJ whole genome shotgun (WGS) entry which is preliminary data.</text>
</comment>
<evidence type="ECO:0000256" key="4">
    <source>
        <dbReference type="ARBA" id="ARBA00022801"/>
    </source>
</evidence>
<dbReference type="OrthoDB" id="9802919at2"/>
<sequence length="199" mass="22109">MKALKEVLSWVMPVVIGVLIALVVRQLWFGIVKVEGDSMAPNLQDTERVMLLKKANITHNTVIVFDAKGVDNNNPTVKEDTKYVKRVIGLPGDKVEYRNNGEVYVNNKHLPQGYISKKQRTVGTLTLTLKKASGVTLGSNQSFTVPKGKYFVLGDNRKVSNDSRYYGFVPKSKVFGVVKVTFWNSKAKLINSYSGLAAN</sequence>
<dbReference type="STRING" id="1423777.FD46_GL001511"/>
<name>A0A0R1M869_9LACO</name>
<dbReference type="Gene3D" id="2.10.109.10">
    <property type="entry name" value="Umud Fragment, subunit A"/>
    <property type="match status" value="1"/>
</dbReference>
<keyword evidence="6" id="KW-0472">Membrane</keyword>
<proteinExistence type="inferred from homology"/>
<dbReference type="SUPFAM" id="SSF51306">
    <property type="entry name" value="LexA/Signal peptidase"/>
    <property type="match status" value="1"/>
</dbReference>
<dbReference type="InterPro" id="IPR000223">
    <property type="entry name" value="Pept_S26A_signal_pept_1"/>
</dbReference>
<dbReference type="NCBIfam" id="TIGR02227">
    <property type="entry name" value="sigpep_I_bact"/>
    <property type="match status" value="1"/>
</dbReference>
<keyword evidence="6" id="KW-1133">Transmembrane helix</keyword>
<evidence type="ECO:0000256" key="3">
    <source>
        <dbReference type="ARBA" id="ARBA00013208"/>
    </source>
</evidence>
<reference evidence="8 9" key="1">
    <citation type="journal article" date="2015" name="Genome Announc.">
        <title>Expanding the biotechnology potential of lactobacilli through comparative genomics of 213 strains and associated genera.</title>
        <authorList>
            <person name="Sun Z."/>
            <person name="Harris H.M."/>
            <person name="McCann A."/>
            <person name="Guo C."/>
            <person name="Argimon S."/>
            <person name="Zhang W."/>
            <person name="Yang X."/>
            <person name="Jeffery I.B."/>
            <person name="Cooney J.C."/>
            <person name="Kagawa T.F."/>
            <person name="Liu W."/>
            <person name="Song Y."/>
            <person name="Salvetti E."/>
            <person name="Wrobel A."/>
            <person name="Rasinkangas P."/>
            <person name="Parkhill J."/>
            <person name="Rea M.C."/>
            <person name="O'Sullivan O."/>
            <person name="Ritari J."/>
            <person name="Douillard F.P."/>
            <person name="Paul Ross R."/>
            <person name="Yang R."/>
            <person name="Briner A.E."/>
            <person name="Felis G.E."/>
            <person name="de Vos W.M."/>
            <person name="Barrangou R."/>
            <person name="Klaenhammer T.R."/>
            <person name="Caufield P.W."/>
            <person name="Cui Y."/>
            <person name="Zhang H."/>
            <person name="O'Toole P.W."/>
        </authorList>
    </citation>
    <scope>NUCLEOTIDE SEQUENCE [LARGE SCALE GENOMIC DNA]</scope>
    <source>
        <strain evidence="8 9">DSM 19972</strain>
    </source>
</reference>
<feature type="active site" evidence="5">
    <location>
        <position position="38"/>
    </location>
</feature>
<dbReference type="GO" id="GO:0005886">
    <property type="term" value="C:plasma membrane"/>
    <property type="evidence" value="ECO:0007669"/>
    <property type="project" value="UniProtKB-SubCell"/>
</dbReference>
<dbReference type="GO" id="GO:0004252">
    <property type="term" value="F:serine-type endopeptidase activity"/>
    <property type="evidence" value="ECO:0007669"/>
    <property type="project" value="InterPro"/>
</dbReference>
<dbReference type="InterPro" id="IPR019533">
    <property type="entry name" value="Peptidase_S26"/>
</dbReference>
<dbReference type="PROSITE" id="PS00761">
    <property type="entry name" value="SPASE_I_3"/>
    <property type="match status" value="1"/>
</dbReference>
<protein>
    <recommendedName>
        <fullName evidence="3 6">Signal peptidase I</fullName>
        <ecNumber evidence="3 6">3.4.21.89</ecNumber>
    </recommendedName>
</protein>
<keyword evidence="6" id="KW-0812">Transmembrane</keyword>
<dbReference type="AlphaFoldDB" id="A0A0R1M869"/>
<feature type="transmembrane region" description="Helical" evidence="6">
    <location>
        <begin position="7"/>
        <end position="28"/>
    </location>
</feature>
<dbReference type="CDD" id="cd06530">
    <property type="entry name" value="S26_SPase_I"/>
    <property type="match status" value="1"/>
</dbReference>